<accession>A0A518FML8</accession>
<proteinExistence type="predicted"/>
<organism evidence="1 2">
    <name type="scientific">Gimesia panareensis</name>
    <dbReference type="NCBI Taxonomy" id="2527978"/>
    <lineage>
        <taxon>Bacteria</taxon>
        <taxon>Pseudomonadati</taxon>
        <taxon>Planctomycetota</taxon>
        <taxon>Planctomycetia</taxon>
        <taxon>Planctomycetales</taxon>
        <taxon>Planctomycetaceae</taxon>
        <taxon>Gimesia</taxon>
    </lineage>
</organism>
<reference evidence="1 2" key="1">
    <citation type="submission" date="2019-02" db="EMBL/GenBank/DDBJ databases">
        <title>Deep-cultivation of Planctomycetes and their phenomic and genomic characterization uncovers novel biology.</title>
        <authorList>
            <person name="Wiegand S."/>
            <person name="Jogler M."/>
            <person name="Boedeker C."/>
            <person name="Pinto D."/>
            <person name="Vollmers J."/>
            <person name="Rivas-Marin E."/>
            <person name="Kohn T."/>
            <person name="Peeters S.H."/>
            <person name="Heuer A."/>
            <person name="Rast P."/>
            <person name="Oberbeckmann S."/>
            <person name="Bunk B."/>
            <person name="Jeske O."/>
            <person name="Meyerdierks A."/>
            <person name="Storesund J.E."/>
            <person name="Kallscheuer N."/>
            <person name="Luecker S."/>
            <person name="Lage O.M."/>
            <person name="Pohl T."/>
            <person name="Merkel B.J."/>
            <person name="Hornburger P."/>
            <person name="Mueller R.-W."/>
            <person name="Bruemmer F."/>
            <person name="Labrenz M."/>
            <person name="Spormann A.M."/>
            <person name="Op den Camp H."/>
            <person name="Overmann J."/>
            <person name="Amann R."/>
            <person name="Jetten M.S.M."/>
            <person name="Mascher T."/>
            <person name="Medema M.H."/>
            <person name="Devos D.P."/>
            <person name="Kaster A.-K."/>
            <person name="Ovreas L."/>
            <person name="Rohde M."/>
            <person name="Galperin M.Y."/>
            <person name="Jogler C."/>
        </authorList>
    </citation>
    <scope>NUCLEOTIDE SEQUENCE [LARGE SCALE GENOMIC DNA]</scope>
    <source>
        <strain evidence="1 2">Pan153</strain>
    </source>
</reference>
<protein>
    <submittedName>
        <fullName evidence="1">Uncharacterized protein</fullName>
    </submittedName>
</protein>
<dbReference type="AlphaFoldDB" id="A0A518FML8"/>
<name>A0A518FML8_9PLAN</name>
<dbReference type="Proteomes" id="UP000320839">
    <property type="component" value="Chromosome"/>
</dbReference>
<evidence type="ECO:0000313" key="1">
    <source>
        <dbReference type="EMBL" id="QDV17569.1"/>
    </source>
</evidence>
<dbReference type="EMBL" id="CP036317">
    <property type="protein sequence ID" value="QDV17569.1"/>
    <property type="molecule type" value="Genomic_DNA"/>
</dbReference>
<evidence type="ECO:0000313" key="2">
    <source>
        <dbReference type="Proteomes" id="UP000320839"/>
    </source>
</evidence>
<sequence length="168" mass="19341">MPKWVNRMKQMSQSSQQAFKNRSVQETAKEAKTVADDIRFIMENSGADVKEEIGFDDESIITVEQFYRSSLQPSVSQQPPASLFIVEDFERLLSLYLGQVLVERAGGEWVQYQGKYHVVNPFCVKLPSQKFVDVFLFCTNLHQKQVDGSRNNQALLRFIENVDKFVIP</sequence>
<gene>
    <name evidence="1" type="ORF">Pan153_22220</name>
</gene>